<dbReference type="WBParaSite" id="SMRG1_72380.1">
    <property type="protein sequence ID" value="SMRG1_72380.1"/>
    <property type="gene ID" value="SMRG1_72380"/>
</dbReference>
<dbReference type="WBParaSite" id="SMRG1_72380.2">
    <property type="protein sequence ID" value="SMRG1_72380.2"/>
    <property type="gene ID" value="SMRG1_72380"/>
</dbReference>
<evidence type="ECO:0000259" key="8">
    <source>
        <dbReference type="PROSITE" id="PS50011"/>
    </source>
</evidence>
<dbReference type="GO" id="GO:0004674">
    <property type="term" value="F:protein serine/threonine kinase activity"/>
    <property type="evidence" value="ECO:0007669"/>
    <property type="project" value="UniProtKB-KW"/>
</dbReference>
<feature type="region of interest" description="Disordered" evidence="7">
    <location>
        <begin position="1327"/>
        <end position="1348"/>
    </location>
</feature>
<evidence type="ECO:0000256" key="6">
    <source>
        <dbReference type="PROSITE-ProRule" id="PRU10141"/>
    </source>
</evidence>
<dbReference type="GO" id="GO:0035556">
    <property type="term" value="P:intracellular signal transduction"/>
    <property type="evidence" value="ECO:0007669"/>
    <property type="project" value="UniProtKB-ARBA"/>
</dbReference>
<feature type="compositionally biased region" description="Polar residues" evidence="7">
    <location>
        <begin position="1334"/>
        <end position="1348"/>
    </location>
</feature>
<feature type="region of interest" description="Disordered" evidence="7">
    <location>
        <begin position="1457"/>
        <end position="1492"/>
    </location>
</feature>
<feature type="region of interest" description="Disordered" evidence="7">
    <location>
        <begin position="1048"/>
        <end position="1094"/>
    </location>
</feature>
<sequence>MTKICLFNKYKLQIKQALDGNFIVLYQPAPNSFIIIQKNEGNAHNKSDHNIHQESDHHDNSNSSSININDCQSKSHSRRQRRQRFRVVIGPQLCNCQNEIMHETGMTIKLTEPCVHLFFVMLHVLKIPSDDPHLTAIPLPSSKAEFWIEKYHNHRHSLVQSYTKNSRNSNTLKNEGNQPETLKLSEKLINSAISNTRLIIPQPIRHEKTNNFFHLRAIMNPSAHDSSELSSITQDIVPVSRRETESAGTCDPSTSYTTATSRTSSIDSIESCKLDSSCRSNDQHCRPRHQTTFPCSSSSETALSCRRPQTAPQPELPPRLGRTRAKFVRHSASSTTFRPVRDCSPLILREGCLTPIESEENSTNNSLKYRTPMASTNKNTTAITTTVYTDNYDKLQEPLINTIPAITNKLSHSTTTADLLHGPTPRSNFTHARRSSFKPTTSMKQKLSFHHTPMNLPLITNNQTSTTVNHVNTFNSTPTSKQHICPPSAQQQTSVHVPGTAIASTNNTTMIDESAKICTLCLHNCHIETTINNSNHNGNNLVVDSGEGGGNINLIDPILVCQSVVADYDDDSNDNDVNNEKRATFICGAMFHTSCCKIWLEEIQSDGDSPQCPVCGCVWIHIPSFDSHVKCDKPDDSDKNSDHAKCICYLSSSEQIINQQTDNNNGQQMKSNQHDDQHQSYHRYRNQNNEQQQMNETLRFTYQPVNLNADLNLTENMTVVNTLLPDPPFSEYNSCVSAFSLEIANGLIACDWTVRQYALQKATHLTISQVILARQCNLHSSHNNLVCSLNHHDGNCATPAKCQLYTGPDCVKIMFKLIQFLLDDPVDAVFTDALRAFRELLGYLVVFNKETQTVLQKAIGPILRRLLRFVGGQSNLWNLRNPESFLPLATHQQNDDENKTITNCNLTNNNSSYLDVKKSASCQLNVKIDENNLTKPTNELGITLPKIPADTNFRDRCNLALATLIELAKGQTGALAIGREVHSASQCLPVSGIQHMVRFVLSSAKFHATHLIGRLTVVDKLIRMHQSRRILLMQQQSQRHESLLLSSDLSMKNNPDNNGNNNSNNNNNSTDMSSPIGKSSSVVKDETNSSSSLTTTLSLKDQSLARRHLCSTIIFARRHLLPIYPKPDNMTMCFPYHYQLQSTDAHCGDFLSRLPPPSSSSVAMRTIKATATDQHQHQNELNNVDYYHYTQYKANRIARRVFLTAARALLTWQSEEIFDRYDPIPPSTFNANSFIESEINRLDAPLATWFRNRLCLLLYSSNETSNVHRITKNNSWNISLSNQLTTVLKQSYATPSNTEALALSSTSSYITCPTYNKNISKIEKSNRMDEVNSSKDISNQQQRYEQQGAHNSLHPLDEELSFKNTSFSSIKIPPIPPPRRLSISNSELLIDYKKDSTRSEKDNSINGFAATVYNDDDDDDESENTKKIKAQILKSSFARIALEPAYDLVALSESGNYSSVSEFEDDDDEDDDDDENEGEDQQQNNLNEPIYTGRSLGSEADLHCEQVTVLRNALTRSTHQLKPLLPIPGLSFVMSSFQQTKKLPNSDEYYESVDWIRGPILGHGAFSQCYQARDVRTGLLLAVKRIRLGRNGMFSLFSSEKNKAYLSQIRQQNDHKDEPNCNSNNDNDNNNNDNDNNNNNNNNNSNNNNGQQNPIYHRPLSPTSLNQLAEVETEVRIMLQLDHPNILRLFGAVHCVKRGFVDLFIEWMPGGSITSLLQQYGAFNESITLNYGIQLIRGLAYLHKHGILHRDLKGANLLIDSTGTVIKISDFGASARLSGEQSVAGQFQGQVIGTFSFMAPEVLRGETYGRACDIWSVGCCLVEMLTSKPPWHDARLTNRFALMFTIATSNSPPTYPKDLTTDLIAVLDACFARNPSDRPTANQLLTFNVFARLISQQQSVIALEQTKHGLISSSVPTSPNAIKTHKNTDKSLKCQINSLKSSTKSSFSYQRLFKTFQSSKISSTLNDKNVTVVEEAENEESEDDGKGGVGSSESDSKALATSTHLKHIQHHSDKHRLQKQNNQHFDDSGLLTRRKKTKRPTLPPLNFHRKYHPHTPVVFSSFK</sequence>
<feature type="region of interest" description="Disordered" evidence="7">
    <location>
        <begin position="1610"/>
        <end position="1661"/>
    </location>
</feature>
<keyword evidence="2" id="KW-0808">Transferase</keyword>
<dbReference type="SUPFAM" id="SSF56112">
    <property type="entry name" value="Protein kinase-like (PK-like)"/>
    <property type="match status" value="1"/>
</dbReference>
<evidence type="ECO:0000256" key="7">
    <source>
        <dbReference type="SAM" id="MobiDB-lite"/>
    </source>
</evidence>
<dbReference type="PANTHER" id="PTHR11584:SF369">
    <property type="entry name" value="MITOGEN-ACTIVATED PROTEIN KINASE KINASE KINASE 19-RELATED"/>
    <property type="match status" value="1"/>
</dbReference>
<evidence type="ECO:0000256" key="5">
    <source>
        <dbReference type="ARBA" id="ARBA00022840"/>
    </source>
</evidence>
<dbReference type="PROSITE" id="PS00107">
    <property type="entry name" value="PROTEIN_KINASE_ATP"/>
    <property type="match status" value="1"/>
</dbReference>
<keyword evidence="5 6" id="KW-0067">ATP-binding</keyword>
<dbReference type="PANTHER" id="PTHR11584">
    <property type="entry name" value="SERINE/THREONINE PROTEIN KINASE"/>
    <property type="match status" value="1"/>
</dbReference>
<dbReference type="Proteomes" id="UP000050790">
    <property type="component" value="Unassembled WGS sequence"/>
</dbReference>
<dbReference type="Gene3D" id="3.30.200.20">
    <property type="entry name" value="Phosphorylase Kinase, domain 1"/>
    <property type="match status" value="1"/>
</dbReference>
<feature type="region of interest" description="Disordered" evidence="7">
    <location>
        <begin position="44"/>
        <end position="81"/>
    </location>
</feature>
<evidence type="ECO:0000313" key="9">
    <source>
        <dbReference type="Proteomes" id="UP000050790"/>
    </source>
</evidence>
<dbReference type="Gene3D" id="1.10.510.10">
    <property type="entry name" value="Transferase(Phosphotransferase) domain 1"/>
    <property type="match status" value="1"/>
</dbReference>
<evidence type="ECO:0000256" key="3">
    <source>
        <dbReference type="ARBA" id="ARBA00022741"/>
    </source>
</evidence>
<feature type="region of interest" description="Disordered" evidence="7">
    <location>
        <begin position="280"/>
        <end position="322"/>
    </location>
</feature>
<evidence type="ECO:0000313" key="10">
    <source>
        <dbReference type="WBParaSite" id="SMRG1_72380.1"/>
    </source>
</evidence>
<organism evidence="9 11">
    <name type="scientific">Schistosoma margrebowiei</name>
    <dbReference type="NCBI Taxonomy" id="48269"/>
    <lineage>
        <taxon>Eukaryota</taxon>
        <taxon>Metazoa</taxon>
        <taxon>Spiralia</taxon>
        <taxon>Lophotrochozoa</taxon>
        <taxon>Platyhelminthes</taxon>
        <taxon>Trematoda</taxon>
        <taxon>Digenea</taxon>
        <taxon>Strigeidida</taxon>
        <taxon>Schistosomatoidea</taxon>
        <taxon>Schistosomatidae</taxon>
        <taxon>Schistosoma</taxon>
    </lineage>
</organism>
<dbReference type="PROSITE" id="PS50011">
    <property type="entry name" value="PROTEIN_KINASE_DOM"/>
    <property type="match status" value="1"/>
</dbReference>
<dbReference type="InterPro" id="IPR000719">
    <property type="entry name" value="Prot_kinase_dom"/>
</dbReference>
<dbReference type="SMART" id="SM00220">
    <property type="entry name" value="S_TKc"/>
    <property type="match status" value="1"/>
</dbReference>
<name>A0AA85A9A5_9TREM</name>
<feature type="compositionally biased region" description="Acidic residues" evidence="7">
    <location>
        <begin position="1462"/>
        <end position="1480"/>
    </location>
</feature>
<keyword evidence="1" id="KW-0723">Serine/threonine-protein kinase</keyword>
<feature type="domain" description="Protein kinase" evidence="8">
    <location>
        <begin position="1555"/>
        <end position="1891"/>
    </location>
</feature>
<proteinExistence type="predicted"/>
<feature type="compositionally biased region" description="Low complexity" evidence="7">
    <location>
        <begin position="1053"/>
        <end position="1068"/>
    </location>
</feature>
<feature type="compositionally biased region" description="Basic and acidic residues" evidence="7">
    <location>
        <begin position="44"/>
        <end position="60"/>
    </location>
</feature>
<evidence type="ECO:0000313" key="11">
    <source>
        <dbReference type="WBParaSite" id="SMRG1_72380.2"/>
    </source>
</evidence>
<feature type="binding site" evidence="6">
    <location>
        <position position="1584"/>
    </location>
    <ligand>
        <name>ATP</name>
        <dbReference type="ChEBI" id="CHEBI:30616"/>
    </ligand>
</feature>
<dbReference type="Pfam" id="PF00069">
    <property type="entry name" value="Pkinase"/>
    <property type="match status" value="1"/>
</dbReference>
<dbReference type="GO" id="GO:0005524">
    <property type="term" value="F:ATP binding"/>
    <property type="evidence" value="ECO:0007669"/>
    <property type="project" value="UniProtKB-UniRule"/>
</dbReference>
<feature type="compositionally biased region" description="Low complexity" evidence="7">
    <location>
        <begin position="253"/>
        <end position="262"/>
    </location>
</feature>
<evidence type="ECO:0000256" key="2">
    <source>
        <dbReference type="ARBA" id="ARBA00022679"/>
    </source>
</evidence>
<feature type="region of interest" description="Disordered" evidence="7">
    <location>
        <begin position="419"/>
        <end position="442"/>
    </location>
</feature>
<feature type="compositionally biased region" description="Acidic residues" evidence="7">
    <location>
        <begin position="1974"/>
        <end position="1983"/>
    </location>
</feature>
<feature type="compositionally biased region" description="Low complexity" evidence="7">
    <location>
        <begin position="1622"/>
        <end position="1649"/>
    </location>
</feature>
<dbReference type="PROSITE" id="PS00108">
    <property type="entry name" value="PROTEIN_KINASE_ST"/>
    <property type="match status" value="1"/>
</dbReference>
<evidence type="ECO:0000256" key="4">
    <source>
        <dbReference type="ARBA" id="ARBA00022777"/>
    </source>
</evidence>
<feature type="compositionally biased region" description="Low complexity" evidence="7">
    <location>
        <begin position="61"/>
        <end position="70"/>
    </location>
</feature>
<feature type="compositionally biased region" description="Polar residues" evidence="7">
    <location>
        <begin position="290"/>
        <end position="302"/>
    </location>
</feature>
<feature type="region of interest" description="Disordered" evidence="7">
    <location>
        <begin position="239"/>
        <end position="262"/>
    </location>
</feature>
<protein>
    <submittedName>
        <fullName evidence="10 11">Protein kinase domain-containing protein</fullName>
    </submittedName>
</protein>
<reference evidence="10 11" key="1">
    <citation type="submission" date="2023-11" db="UniProtKB">
        <authorList>
            <consortium name="WormBaseParasite"/>
        </authorList>
    </citation>
    <scope>IDENTIFICATION</scope>
</reference>
<evidence type="ECO:0000256" key="1">
    <source>
        <dbReference type="ARBA" id="ARBA00022527"/>
    </source>
</evidence>
<feature type="compositionally biased region" description="Basic residues" evidence="7">
    <location>
        <begin position="2004"/>
        <end position="2018"/>
    </location>
</feature>
<dbReference type="InterPro" id="IPR011009">
    <property type="entry name" value="Kinase-like_dom_sf"/>
</dbReference>
<dbReference type="InterPro" id="IPR008271">
    <property type="entry name" value="Ser/Thr_kinase_AS"/>
</dbReference>
<keyword evidence="3 6" id="KW-0547">Nucleotide-binding</keyword>
<feature type="region of interest" description="Disordered" evidence="7">
    <location>
        <begin position="1974"/>
        <end position="2063"/>
    </location>
</feature>
<keyword evidence="4" id="KW-0418">Kinase</keyword>
<accession>A0AA85A9A5</accession>
<feature type="compositionally biased region" description="Polar residues" evidence="7">
    <location>
        <begin position="1069"/>
        <end position="1082"/>
    </location>
</feature>
<dbReference type="InterPro" id="IPR017441">
    <property type="entry name" value="Protein_kinase_ATP_BS"/>
</dbReference>